<accession>A0A4U7BB55</accession>
<organism evidence="1 2">
    <name type="scientific">Campylobacter estrildidarum</name>
    <dbReference type="NCBI Taxonomy" id="2510189"/>
    <lineage>
        <taxon>Bacteria</taxon>
        <taxon>Pseudomonadati</taxon>
        <taxon>Campylobacterota</taxon>
        <taxon>Epsilonproteobacteria</taxon>
        <taxon>Campylobacterales</taxon>
        <taxon>Campylobacteraceae</taxon>
        <taxon>Campylobacter</taxon>
    </lineage>
</organism>
<proteinExistence type="predicted"/>
<evidence type="ECO:0000313" key="1">
    <source>
        <dbReference type="EMBL" id="TKX28119.1"/>
    </source>
</evidence>
<sequence length="71" mass="8492">MKISVYINYQATYLLNVNKDETVFSVETRQFIIDDKENNKIVILLEEKEPQCFLKANKISKKMYKKKVFNI</sequence>
<dbReference type="Proteomes" id="UP000308838">
    <property type="component" value="Unassembled WGS sequence"/>
</dbReference>
<evidence type="ECO:0000313" key="2">
    <source>
        <dbReference type="Proteomes" id="UP000308838"/>
    </source>
</evidence>
<gene>
    <name evidence="1" type="ORF">CQA69_08615</name>
</gene>
<reference evidence="1 2" key="1">
    <citation type="submission" date="2018-05" db="EMBL/GenBank/DDBJ databases">
        <title>Novel Campyloabacter and Helicobacter Species and Strains.</title>
        <authorList>
            <person name="Mannion A.J."/>
            <person name="Shen Z."/>
            <person name="Fox J.G."/>
        </authorList>
    </citation>
    <scope>NUCLEOTIDE SEQUENCE [LARGE SCALE GENOMIC DNA]</scope>
    <source>
        <strain evidence="2">MIT17-664</strain>
    </source>
</reference>
<dbReference type="AlphaFoldDB" id="A0A4U7BB55"/>
<comment type="caution">
    <text evidence="1">The sequence shown here is derived from an EMBL/GenBank/DDBJ whole genome shotgun (WGS) entry which is preliminary data.</text>
</comment>
<name>A0A4U7BB55_9BACT</name>
<dbReference type="EMBL" id="NXLZ01000024">
    <property type="protein sequence ID" value="TKX28119.1"/>
    <property type="molecule type" value="Genomic_DNA"/>
</dbReference>
<protein>
    <submittedName>
        <fullName evidence="1">Uncharacterized protein</fullName>
    </submittedName>
</protein>
<keyword evidence="2" id="KW-1185">Reference proteome</keyword>